<dbReference type="RefSeq" id="WP_066198380.1">
    <property type="nucleotide sequence ID" value="NZ_JAFDQP010000004.1"/>
</dbReference>
<keyword evidence="7" id="KW-1185">Reference proteome</keyword>
<evidence type="ECO:0000256" key="4">
    <source>
        <dbReference type="RuleBase" id="RU362032"/>
    </source>
</evidence>
<accession>A0A2N0ZA75</accession>
<name>A0A2N0ZA75_9BACI</name>
<dbReference type="InterPro" id="IPR014347">
    <property type="entry name" value="Tautomerase/MIF_sf"/>
</dbReference>
<reference evidence="6 7" key="1">
    <citation type="journal article" date="2010" name="Int. J. Syst. Evol. Microbiol.">
        <title>Bacillus horneckiae sp. nov., isolated from a spacecraft-assembly clean room.</title>
        <authorList>
            <person name="Vaishampayan P."/>
            <person name="Probst A."/>
            <person name="Krishnamurthi S."/>
            <person name="Ghosh S."/>
            <person name="Osman S."/>
            <person name="McDowall A."/>
            <person name="Ruckmani A."/>
            <person name="Mayilraj S."/>
            <person name="Venkateswaran K."/>
        </authorList>
    </citation>
    <scope>NUCLEOTIDE SEQUENCE [LARGE SCALE GENOMIC DNA]</scope>
    <source>
        <strain evidence="7">1PO1SC</strain>
    </source>
</reference>
<comment type="caution">
    <text evidence="6">The sequence shown here is derived from an EMBL/GenBank/DDBJ whole genome shotgun (WGS) entry which is preliminary data.</text>
</comment>
<protein>
    <recommendedName>
        <fullName evidence="4">Tautomerase</fullName>
        <ecNumber evidence="4">5.3.2.-</ecNumber>
    </recommendedName>
</protein>
<dbReference type="AlphaFoldDB" id="A0A2N0ZA75"/>
<dbReference type="Pfam" id="PF01361">
    <property type="entry name" value="Tautomerase"/>
    <property type="match status" value="1"/>
</dbReference>
<feature type="domain" description="4-oxalocrotonate tautomerase-like" evidence="5">
    <location>
        <begin position="2"/>
        <end position="55"/>
    </location>
</feature>
<dbReference type="NCBIfam" id="TIGR00013">
    <property type="entry name" value="taut"/>
    <property type="match status" value="1"/>
</dbReference>
<dbReference type="EMBL" id="PISD01000068">
    <property type="protein sequence ID" value="PKG26416.1"/>
    <property type="molecule type" value="Genomic_DNA"/>
</dbReference>
<dbReference type="InterPro" id="IPR004370">
    <property type="entry name" value="4-OT-like_dom"/>
</dbReference>
<dbReference type="Proteomes" id="UP000233343">
    <property type="component" value="Unassembled WGS sequence"/>
</dbReference>
<dbReference type="InterPro" id="IPR018191">
    <property type="entry name" value="4-OT"/>
</dbReference>
<dbReference type="NCBIfam" id="NF002571">
    <property type="entry name" value="PRK02220.1"/>
    <property type="match status" value="1"/>
</dbReference>
<evidence type="ECO:0000313" key="7">
    <source>
        <dbReference type="Proteomes" id="UP000233343"/>
    </source>
</evidence>
<organism evidence="6 7">
    <name type="scientific">Cytobacillus horneckiae</name>
    <dbReference type="NCBI Taxonomy" id="549687"/>
    <lineage>
        <taxon>Bacteria</taxon>
        <taxon>Bacillati</taxon>
        <taxon>Bacillota</taxon>
        <taxon>Bacilli</taxon>
        <taxon>Bacillales</taxon>
        <taxon>Bacillaceae</taxon>
        <taxon>Cytobacillus</taxon>
    </lineage>
</organism>
<evidence type="ECO:0000259" key="5">
    <source>
        <dbReference type="Pfam" id="PF01361"/>
    </source>
</evidence>
<proteinExistence type="inferred from homology"/>
<sequence>MPIVHVHLLSGRTAEQNRQIIREVSEATAKSADVPLENVRVLLHEVPKSNWGTGGILKDEVKSD</sequence>
<comment type="similarity">
    <text evidence="1 4">Belongs to the 4-oxalocrotonate tautomerase family.</text>
</comment>
<feature type="active site" description="Proton acceptor; via imino nitrogen" evidence="3">
    <location>
        <position position="2"/>
    </location>
</feature>
<dbReference type="GO" id="GO:0016853">
    <property type="term" value="F:isomerase activity"/>
    <property type="evidence" value="ECO:0007669"/>
    <property type="project" value="UniProtKB-UniRule"/>
</dbReference>
<keyword evidence="2 4" id="KW-0413">Isomerase</keyword>
<evidence type="ECO:0000256" key="1">
    <source>
        <dbReference type="ARBA" id="ARBA00006723"/>
    </source>
</evidence>
<evidence type="ECO:0000256" key="2">
    <source>
        <dbReference type="ARBA" id="ARBA00023235"/>
    </source>
</evidence>
<dbReference type="PANTHER" id="PTHR35530">
    <property type="entry name" value="TAUTOMERASE-RELATED"/>
    <property type="match status" value="1"/>
</dbReference>
<evidence type="ECO:0000256" key="3">
    <source>
        <dbReference type="PIRSR" id="PIRSR618191-1"/>
    </source>
</evidence>
<dbReference type="PANTHER" id="PTHR35530:SF1">
    <property type="entry name" value="2-HYDROXYMUCONATE TAUTOMERASE"/>
    <property type="match status" value="1"/>
</dbReference>
<dbReference type="SUPFAM" id="SSF55331">
    <property type="entry name" value="Tautomerase/MIF"/>
    <property type="match status" value="1"/>
</dbReference>
<dbReference type="Gene3D" id="3.30.429.10">
    <property type="entry name" value="Macrophage Migration Inhibitory Factor"/>
    <property type="match status" value="1"/>
</dbReference>
<gene>
    <name evidence="6" type="ORF">CWS20_24250</name>
</gene>
<evidence type="ECO:0000313" key="6">
    <source>
        <dbReference type="EMBL" id="PKG26416.1"/>
    </source>
</evidence>
<dbReference type="EC" id="5.3.2.-" evidence="4"/>